<dbReference type="Gene3D" id="3.10.105.10">
    <property type="entry name" value="Dipeptide-binding Protein, Domain 3"/>
    <property type="match status" value="1"/>
</dbReference>
<reference evidence="6" key="2">
    <citation type="submission" date="2010-01" db="EMBL/GenBank/DDBJ databases">
        <title>The complete genome of Conexibacter woesei DSM 14684.</title>
        <authorList>
            <consortium name="US DOE Joint Genome Institute (JGI-PGF)"/>
            <person name="Lucas S."/>
            <person name="Copeland A."/>
            <person name="Lapidus A."/>
            <person name="Glavina del Rio T."/>
            <person name="Dalin E."/>
            <person name="Tice H."/>
            <person name="Bruce D."/>
            <person name="Goodwin L."/>
            <person name="Pitluck S."/>
            <person name="Kyrpides N."/>
            <person name="Mavromatis K."/>
            <person name="Ivanova N."/>
            <person name="Mikhailova N."/>
            <person name="Chertkov O."/>
            <person name="Brettin T."/>
            <person name="Detter J.C."/>
            <person name="Han C."/>
            <person name="Larimer F."/>
            <person name="Land M."/>
            <person name="Hauser L."/>
            <person name="Markowitz V."/>
            <person name="Cheng J.-F."/>
            <person name="Hugenholtz P."/>
            <person name="Woyke T."/>
            <person name="Wu D."/>
            <person name="Pukall R."/>
            <person name="Steenblock K."/>
            <person name="Schneider S."/>
            <person name="Klenk H.-P."/>
            <person name="Eisen J.A."/>
        </authorList>
    </citation>
    <scope>NUCLEOTIDE SEQUENCE [LARGE SCALE GENOMIC DNA]</scope>
    <source>
        <strain evidence="6">DSM 14684 / CIP 108061 / JCM 11494 / NBRC 100937 / ID131577</strain>
    </source>
</reference>
<dbReference type="Gene3D" id="3.90.76.10">
    <property type="entry name" value="Dipeptide-binding Protein, Domain 1"/>
    <property type="match status" value="1"/>
</dbReference>
<dbReference type="CDD" id="cd00995">
    <property type="entry name" value="PBP2_NikA_DppA_OppA_like"/>
    <property type="match status" value="1"/>
</dbReference>
<evidence type="ECO:0000256" key="2">
    <source>
        <dbReference type="ARBA" id="ARBA00022448"/>
    </source>
</evidence>
<evidence type="ECO:0000313" key="5">
    <source>
        <dbReference type="EMBL" id="ADB49679.1"/>
    </source>
</evidence>
<dbReference type="Pfam" id="PF00496">
    <property type="entry name" value="SBP_bac_5"/>
    <property type="match status" value="1"/>
</dbReference>
<dbReference type="PIRSF" id="PIRSF002741">
    <property type="entry name" value="MppA"/>
    <property type="match status" value="1"/>
</dbReference>
<accession>D3FEK5</accession>
<reference evidence="5 6" key="1">
    <citation type="journal article" date="2010" name="Stand. Genomic Sci.">
        <title>Complete genome sequence of Conexibacter woesei type strain (ID131577).</title>
        <authorList>
            <person name="Pukall R."/>
            <person name="Lapidus A."/>
            <person name="Glavina Del Rio T."/>
            <person name="Copeland A."/>
            <person name="Tice H."/>
            <person name="Cheng J.-F."/>
            <person name="Lucas S."/>
            <person name="Chen F."/>
            <person name="Nolan M."/>
            <person name="Bruce D."/>
            <person name="Goodwin L."/>
            <person name="Pitluck S."/>
            <person name="Mavromatis K."/>
            <person name="Ivanova N."/>
            <person name="Ovchinnikova G."/>
            <person name="Pati A."/>
            <person name="Chen A."/>
            <person name="Palaniappan K."/>
            <person name="Land M."/>
            <person name="Hauser L."/>
            <person name="Chang Y.-J."/>
            <person name="Jeffries C.D."/>
            <person name="Chain P."/>
            <person name="Meincke L."/>
            <person name="Sims D."/>
            <person name="Brettin T."/>
            <person name="Detter J.C."/>
            <person name="Rohde M."/>
            <person name="Goeker M."/>
            <person name="Bristow J."/>
            <person name="Eisen J.A."/>
            <person name="Markowitz V."/>
            <person name="Kyrpides N.C."/>
            <person name="Klenk H.-P."/>
            <person name="Hugenholtz P."/>
        </authorList>
    </citation>
    <scope>NUCLEOTIDE SEQUENCE [LARGE SCALE GENOMIC DNA]</scope>
    <source>
        <strain evidence="6">DSM 14684 / CIP 108061 / JCM 11494 / NBRC 100937 / ID131577</strain>
    </source>
</reference>
<evidence type="ECO:0000256" key="1">
    <source>
        <dbReference type="ARBA" id="ARBA00005695"/>
    </source>
</evidence>
<protein>
    <submittedName>
        <fullName evidence="5">Extracellular solute-binding protein family 5</fullName>
    </submittedName>
</protein>
<dbReference type="GO" id="GO:0043190">
    <property type="term" value="C:ATP-binding cassette (ABC) transporter complex"/>
    <property type="evidence" value="ECO:0007669"/>
    <property type="project" value="InterPro"/>
</dbReference>
<keyword evidence="6" id="KW-1185">Reference proteome</keyword>
<dbReference type="InterPro" id="IPR030678">
    <property type="entry name" value="Peptide/Ni-bd"/>
</dbReference>
<dbReference type="GO" id="GO:1904680">
    <property type="term" value="F:peptide transmembrane transporter activity"/>
    <property type="evidence" value="ECO:0007669"/>
    <property type="project" value="TreeGrafter"/>
</dbReference>
<dbReference type="KEGG" id="cwo:Cwoe_1250"/>
<comment type="similarity">
    <text evidence="1">Belongs to the bacterial solute-binding protein 5 family.</text>
</comment>
<sequence length="550" mass="60205">MAGAQDDRAREALEIAGRKLRRGEISRRDFARLTSMLGIVAVAPTALAACGSKATTGGGGTTASAGGGGGGKDSLRFLVGESFWANWHPYNHTAQIGFKIQRNLFDRLVEVQPDMSLKPGLAESWRQIDARTWEFKLREGVTFHEGQELTAEDVKASVQLASGFDGDKKQPLAMAATWGVPHKGEVVDRLTVRLTGEKPFGPLLNTLAITDILSAKDIARGRTTLENRPNGTGAFKLVEDKPNAKTLERFDDYYRGPAKLRTMTWEFIQDSQTRLNALLAGQADVIDRVEPDQLPLIEKSDGASAISVTAPEIQSMWFRMDKDPFGSNAGLRRAFAWSLDRESMAGLVGGKATVGDSHLASGIEFRSAQEPMYSFDPERARAELARAGGPVSFELASSTGFYPKSKEICELAKQNLDEVGFDVKLTLMELAAWIDMLFGKGRPGEVFYGGWGNLTKDPDFALATLLHSPGAWTGAHDRRADALIDAGKTATEPARREQIYGELQTYFWDEYVPSVPVLYSDLSNGLRENVQGYEVYPTAVQEFWPVEIGG</sequence>
<proteinExistence type="inferred from homology"/>
<dbReference type="GO" id="GO:0042597">
    <property type="term" value="C:periplasmic space"/>
    <property type="evidence" value="ECO:0007669"/>
    <property type="project" value="UniProtKB-ARBA"/>
</dbReference>
<feature type="domain" description="Solute-binding protein family 5" evidence="4">
    <location>
        <begin position="117"/>
        <end position="470"/>
    </location>
</feature>
<organism evidence="5 6">
    <name type="scientific">Conexibacter woesei (strain DSM 14684 / CCUG 47730 / CIP 108061 / JCM 11494 / NBRC 100937 / ID131577)</name>
    <dbReference type="NCBI Taxonomy" id="469383"/>
    <lineage>
        <taxon>Bacteria</taxon>
        <taxon>Bacillati</taxon>
        <taxon>Actinomycetota</taxon>
        <taxon>Thermoleophilia</taxon>
        <taxon>Solirubrobacterales</taxon>
        <taxon>Conexibacteraceae</taxon>
        <taxon>Conexibacter</taxon>
    </lineage>
</organism>
<dbReference type="EMBL" id="CP001854">
    <property type="protein sequence ID" value="ADB49679.1"/>
    <property type="molecule type" value="Genomic_DNA"/>
</dbReference>
<evidence type="ECO:0000313" key="6">
    <source>
        <dbReference type="Proteomes" id="UP000008229"/>
    </source>
</evidence>
<dbReference type="HOGENOM" id="CLU_017028_7_4_11"/>
<dbReference type="RefSeq" id="WP_012932730.1">
    <property type="nucleotide sequence ID" value="NC_013739.1"/>
</dbReference>
<dbReference type="STRING" id="469383.Cwoe_1250"/>
<dbReference type="PANTHER" id="PTHR30290:SF9">
    <property type="entry name" value="OLIGOPEPTIDE-BINDING PROTEIN APPA"/>
    <property type="match status" value="1"/>
</dbReference>
<dbReference type="Gene3D" id="3.40.190.10">
    <property type="entry name" value="Periplasmic binding protein-like II"/>
    <property type="match status" value="1"/>
</dbReference>
<dbReference type="SUPFAM" id="SSF53850">
    <property type="entry name" value="Periplasmic binding protein-like II"/>
    <property type="match status" value="1"/>
</dbReference>
<dbReference type="Proteomes" id="UP000008229">
    <property type="component" value="Chromosome"/>
</dbReference>
<dbReference type="eggNOG" id="COG0747">
    <property type="taxonomic scope" value="Bacteria"/>
</dbReference>
<dbReference type="AlphaFoldDB" id="D3FEK5"/>
<evidence type="ECO:0000256" key="3">
    <source>
        <dbReference type="ARBA" id="ARBA00022729"/>
    </source>
</evidence>
<dbReference type="InterPro" id="IPR039424">
    <property type="entry name" value="SBP_5"/>
</dbReference>
<keyword evidence="2" id="KW-0813">Transport</keyword>
<dbReference type="InterPro" id="IPR000914">
    <property type="entry name" value="SBP_5_dom"/>
</dbReference>
<evidence type="ECO:0000259" key="4">
    <source>
        <dbReference type="Pfam" id="PF00496"/>
    </source>
</evidence>
<dbReference type="OrthoDB" id="9764591at2"/>
<dbReference type="GO" id="GO:0015833">
    <property type="term" value="P:peptide transport"/>
    <property type="evidence" value="ECO:0007669"/>
    <property type="project" value="TreeGrafter"/>
</dbReference>
<keyword evidence="3" id="KW-0732">Signal</keyword>
<dbReference type="PANTHER" id="PTHR30290">
    <property type="entry name" value="PERIPLASMIC BINDING COMPONENT OF ABC TRANSPORTER"/>
    <property type="match status" value="1"/>
</dbReference>
<gene>
    <name evidence="5" type="ordered locus">Cwoe_1250</name>
</gene>
<name>D3FEK5_CONWI</name>